<dbReference type="PANTHER" id="PTHR23419:SF8">
    <property type="entry name" value="FI09726P"/>
    <property type="match status" value="1"/>
</dbReference>
<feature type="region of interest" description="Disordered" evidence="2">
    <location>
        <begin position="102"/>
        <end position="144"/>
    </location>
</feature>
<dbReference type="PANTHER" id="PTHR23419">
    <property type="entry name" value="DIVALENT CATION TOLERANCE CUTA-RELATED"/>
    <property type="match status" value="1"/>
</dbReference>
<dbReference type="RefSeq" id="WP_116024738.1">
    <property type="nucleotide sequence ID" value="NZ_QTTT01000001.1"/>
</dbReference>
<dbReference type="SUPFAM" id="SSF54913">
    <property type="entry name" value="GlnB-like"/>
    <property type="match status" value="1"/>
</dbReference>
<keyword evidence="4" id="KW-1185">Reference proteome</keyword>
<sequence>MPEAYVQVTTTTDARQEAATLAKSAVRERLAACAQLVGPIASTYWWEGEIESAEEWMVVFKTTADAFTELATLITELHSYDTPEIIATPVIAGSGDYLRWVSDQTTGSTDEAGEAEEVPDVDEDVEVDEDVAEETAGEPTGAAG</sequence>
<dbReference type="Proteomes" id="UP000256661">
    <property type="component" value="Unassembled WGS sequence"/>
</dbReference>
<feature type="compositionally biased region" description="Acidic residues" evidence="2">
    <location>
        <begin position="111"/>
        <end position="136"/>
    </location>
</feature>
<protein>
    <submittedName>
        <fullName evidence="3">Periplasmic divalent cation tolerance protein</fullName>
    </submittedName>
</protein>
<dbReference type="GO" id="GO:0005507">
    <property type="term" value="F:copper ion binding"/>
    <property type="evidence" value="ECO:0007669"/>
    <property type="project" value="TreeGrafter"/>
</dbReference>
<gene>
    <name evidence="3" type="ORF">DFJ69_4945</name>
</gene>
<name>A0A3D9SU09_9ACTN</name>
<evidence type="ECO:0000256" key="1">
    <source>
        <dbReference type="ARBA" id="ARBA00010169"/>
    </source>
</evidence>
<dbReference type="GO" id="GO:0010038">
    <property type="term" value="P:response to metal ion"/>
    <property type="evidence" value="ECO:0007669"/>
    <property type="project" value="InterPro"/>
</dbReference>
<comment type="caution">
    <text evidence="3">The sequence shown here is derived from an EMBL/GenBank/DDBJ whole genome shotgun (WGS) entry which is preliminary data.</text>
</comment>
<dbReference type="InterPro" id="IPR004323">
    <property type="entry name" value="Ion_tolerance_CutA"/>
</dbReference>
<organism evidence="3 4">
    <name type="scientific">Thermomonospora umbrina</name>
    <dbReference type="NCBI Taxonomy" id="111806"/>
    <lineage>
        <taxon>Bacteria</taxon>
        <taxon>Bacillati</taxon>
        <taxon>Actinomycetota</taxon>
        <taxon>Actinomycetes</taxon>
        <taxon>Streptosporangiales</taxon>
        <taxon>Thermomonosporaceae</taxon>
        <taxon>Thermomonospora</taxon>
    </lineage>
</organism>
<dbReference type="OrthoDB" id="37622at2"/>
<accession>A0A3D9SU09</accession>
<proteinExistence type="inferred from homology"/>
<dbReference type="Pfam" id="PF03091">
    <property type="entry name" value="CutA1"/>
    <property type="match status" value="1"/>
</dbReference>
<evidence type="ECO:0000313" key="4">
    <source>
        <dbReference type="Proteomes" id="UP000256661"/>
    </source>
</evidence>
<dbReference type="EMBL" id="QTTT01000001">
    <property type="protein sequence ID" value="REE99432.1"/>
    <property type="molecule type" value="Genomic_DNA"/>
</dbReference>
<dbReference type="AlphaFoldDB" id="A0A3D9SU09"/>
<reference evidence="3 4" key="1">
    <citation type="submission" date="2018-08" db="EMBL/GenBank/DDBJ databases">
        <title>Sequencing the genomes of 1000 actinobacteria strains.</title>
        <authorList>
            <person name="Klenk H.-P."/>
        </authorList>
    </citation>
    <scope>NUCLEOTIDE SEQUENCE [LARGE SCALE GENOMIC DNA]</scope>
    <source>
        <strain evidence="3 4">DSM 43927</strain>
    </source>
</reference>
<evidence type="ECO:0000256" key="2">
    <source>
        <dbReference type="SAM" id="MobiDB-lite"/>
    </source>
</evidence>
<dbReference type="Gene3D" id="3.30.70.120">
    <property type="match status" value="1"/>
</dbReference>
<comment type="similarity">
    <text evidence="1">Belongs to the CutA family.</text>
</comment>
<dbReference type="InterPro" id="IPR015867">
    <property type="entry name" value="N-reg_PII/ATP_PRibTrfase_C"/>
</dbReference>
<evidence type="ECO:0000313" key="3">
    <source>
        <dbReference type="EMBL" id="REE99432.1"/>
    </source>
</evidence>
<dbReference type="InterPro" id="IPR011322">
    <property type="entry name" value="N-reg_PII-like_a/b"/>
</dbReference>